<comment type="similarity">
    <text evidence="1">Belongs to the FAM47 family.</text>
</comment>
<evidence type="ECO:0000256" key="1">
    <source>
        <dbReference type="ARBA" id="ARBA00005277"/>
    </source>
</evidence>
<gene>
    <name evidence="3" type="ORF">RIMI_LOCUS18985792</name>
</gene>
<dbReference type="Gene3D" id="3.30.70.270">
    <property type="match status" value="1"/>
</dbReference>
<keyword evidence="4" id="KW-1185">Reference proteome</keyword>
<dbReference type="SUPFAM" id="SSF56672">
    <property type="entry name" value="DNA/RNA polymerases"/>
    <property type="match status" value="1"/>
</dbReference>
<accession>A0ABN9MCB5</accession>
<proteinExistence type="inferred from homology"/>
<dbReference type="InterPro" id="IPR032743">
    <property type="entry name" value="FAM47"/>
</dbReference>
<dbReference type="InterPro" id="IPR043128">
    <property type="entry name" value="Rev_trsase/Diguanyl_cyclase"/>
</dbReference>
<evidence type="ECO:0000259" key="2">
    <source>
        <dbReference type="Pfam" id="PF17919"/>
    </source>
</evidence>
<dbReference type="PANTHER" id="PTHR46449:SF5">
    <property type="entry name" value="FAMILY WITH SEQUENCE SIMILARITY 47 MEMBER E"/>
    <property type="match status" value="1"/>
</dbReference>
<protein>
    <recommendedName>
        <fullName evidence="2">Reverse transcriptase/retrotransposon-derived protein RNase H-like domain-containing protein</fullName>
    </recommendedName>
</protein>
<feature type="domain" description="Reverse transcriptase/retrotransposon-derived protein RNase H-like" evidence="2">
    <location>
        <begin position="58"/>
        <end position="118"/>
    </location>
</feature>
<name>A0ABN9MCB5_9NEOB</name>
<dbReference type="PANTHER" id="PTHR46449">
    <property type="entry name" value="ZGC:158260"/>
    <property type="match status" value="1"/>
</dbReference>
<dbReference type="InterPro" id="IPR041577">
    <property type="entry name" value="RT_RNaseH_2"/>
</dbReference>
<evidence type="ECO:0000313" key="3">
    <source>
        <dbReference type="EMBL" id="CAJ0964205.1"/>
    </source>
</evidence>
<comment type="caution">
    <text evidence="3">The sequence shown here is derived from an EMBL/GenBank/DDBJ whole genome shotgun (WGS) entry which is preliminary data.</text>
</comment>
<organism evidence="3 4">
    <name type="scientific">Ranitomeya imitator</name>
    <name type="common">mimic poison frog</name>
    <dbReference type="NCBI Taxonomy" id="111125"/>
    <lineage>
        <taxon>Eukaryota</taxon>
        <taxon>Metazoa</taxon>
        <taxon>Chordata</taxon>
        <taxon>Craniata</taxon>
        <taxon>Vertebrata</taxon>
        <taxon>Euteleostomi</taxon>
        <taxon>Amphibia</taxon>
        <taxon>Batrachia</taxon>
        <taxon>Anura</taxon>
        <taxon>Neobatrachia</taxon>
        <taxon>Hyloidea</taxon>
        <taxon>Dendrobatidae</taxon>
        <taxon>Dendrobatinae</taxon>
        <taxon>Ranitomeya</taxon>
    </lineage>
</organism>
<reference evidence="3" key="1">
    <citation type="submission" date="2023-07" db="EMBL/GenBank/DDBJ databases">
        <authorList>
            <person name="Stuckert A."/>
        </authorList>
    </citation>
    <scope>NUCLEOTIDE SEQUENCE</scope>
</reference>
<dbReference type="InterPro" id="IPR043502">
    <property type="entry name" value="DNA/RNA_pol_sf"/>
</dbReference>
<sequence>MDPVKVQAIHDWIQPTSVKSLQKFLGFAHFYRRFIANFSSVVKPLTDLTKKGADVTNWSSAAVEAFRELKRRFTSAPVLRQPYVSLPFQVEVDASEIGAGAVLSQRDSDGSLMKTCQYELILCSWKLWEADLPSTPLVRVCICIHIQGGEPCNVNESTIFSLFASGYETKPALRVPIHVVELNNVPPELRMSVGVSPQHGTAKTSALRNECQSRESTYHPSWVKTRYGAWYLDPKTWKRQKVNNPMKDPTIEDDEKGALSAERLSQMDEKLLQLHGTIAFKDFIEKKGYRKPEASFRYW</sequence>
<dbReference type="Proteomes" id="UP001176940">
    <property type="component" value="Unassembled WGS sequence"/>
</dbReference>
<dbReference type="Pfam" id="PF17919">
    <property type="entry name" value="RT_RNaseH_2"/>
    <property type="match status" value="1"/>
</dbReference>
<evidence type="ECO:0000313" key="4">
    <source>
        <dbReference type="Proteomes" id="UP001176940"/>
    </source>
</evidence>
<dbReference type="EMBL" id="CAUEEQ010059399">
    <property type="protein sequence ID" value="CAJ0964205.1"/>
    <property type="molecule type" value="Genomic_DNA"/>
</dbReference>